<gene>
    <name evidence="1" type="ORF">LEA_19789</name>
</gene>
<name>K1RCW9_9ZZZZ</name>
<dbReference type="Gene3D" id="3.40.50.720">
    <property type="entry name" value="NAD(P)-binding Rossmann-like Domain"/>
    <property type="match status" value="1"/>
</dbReference>
<comment type="caution">
    <text evidence="1">The sequence shown here is derived from an EMBL/GenBank/DDBJ whole genome shotgun (WGS) entry which is preliminary data.</text>
</comment>
<organism evidence="1">
    <name type="scientific">human gut metagenome</name>
    <dbReference type="NCBI Taxonomy" id="408170"/>
    <lineage>
        <taxon>unclassified sequences</taxon>
        <taxon>metagenomes</taxon>
        <taxon>organismal metagenomes</taxon>
    </lineage>
</organism>
<dbReference type="AlphaFoldDB" id="K1RCW9"/>
<evidence type="ECO:0000313" key="1">
    <source>
        <dbReference type="EMBL" id="EKC46567.1"/>
    </source>
</evidence>
<sequence>MNILVTGANGQFRNEMHVVSQNATDYYIFTDVNQADGLDTTYFDIFEMDTIRKIDKENDVITIVNCAAWTKLLFLSLLNNLI</sequence>
<dbReference type="InterPro" id="IPR036291">
    <property type="entry name" value="NAD(P)-bd_dom_sf"/>
</dbReference>
<dbReference type="EMBL" id="AJWY01013596">
    <property type="protein sequence ID" value="EKC46567.1"/>
    <property type="molecule type" value="Genomic_DNA"/>
</dbReference>
<accession>K1RCW9</accession>
<protein>
    <submittedName>
        <fullName evidence="1">dTDP-4-dehydrorhamnose reductase</fullName>
    </submittedName>
</protein>
<dbReference type="SUPFAM" id="SSF51735">
    <property type="entry name" value="NAD(P)-binding Rossmann-fold domains"/>
    <property type="match status" value="1"/>
</dbReference>
<proteinExistence type="predicted"/>
<reference evidence="1" key="1">
    <citation type="journal article" date="2013" name="Environ. Microbiol.">
        <title>Microbiota from the distal guts of lean and obese adolescents exhibit partial functional redundancy besides clear differences in community structure.</title>
        <authorList>
            <person name="Ferrer M."/>
            <person name="Ruiz A."/>
            <person name="Lanza F."/>
            <person name="Haange S.B."/>
            <person name="Oberbach A."/>
            <person name="Till H."/>
            <person name="Bargiela R."/>
            <person name="Campoy C."/>
            <person name="Segura M.T."/>
            <person name="Richter M."/>
            <person name="von Bergen M."/>
            <person name="Seifert J."/>
            <person name="Suarez A."/>
        </authorList>
    </citation>
    <scope>NUCLEOTIDE SEQUENCE</scope>
</reference>